<dbReference type="SUPFAM" id="SSF47364">
    <property type="entry name" value="Domain of the SRP/SRP receptor G-proteins"/>
    <property type="match status" value="1"/>
</dbReference>
<dbReference type="PANTHER" id="PTHR43134:SF1">
    <property type="entry name" value="SIGNAL RECOGNITION PARTICLE RECEPTOR SUBUNIT ALPHA"/>
    <property type="match status" value="1"/>
</dbReference>
<evidence type="ECO:0000313" key="10">
    <source>
        <dbReference type="EMBL" id="KAJ3480325.1"/>
    </source>
</evidence>
<feature type="region of interest" description="Disordered" evidence="8">
    <location>
        <begin position="423"/>
        <end position="497"/>
    </location>
</feature>
<dbReference type="InterPro" id="IPR013822">
    <property type="entry name" value="Signal_recog_particl_SRP54_hlx"/>
</dbReference>
<dbReference type="CDD" id="cd20532">
    <property type="entry name" value="CYCLIN_CCNL_rpt1"/>
    <property type="match status" value="1"/>
</dbReference>
<proteinExistence type="inferred from homology"/>
<name>A0AAD5YGA4_9APHY</name>
<evidence type="ECO:0000256" key="2">
    <source>
        <dbReference type="ARBA" id="ARBA00008531"/>
    </source>
</evidence>
<dbReference type="Pfam" id="PF04086">
    <property type="entry name" value="SRP-alpha_N"/>
    <property type="match status" value="1"/>
</dbReference>
<dbReference type="GO" id="GO:0006886">
    <property type="term" value="P:intracellular protein transport"/>
    <property type="evidence" value="ECO:0007669"/>
    <property type="project" value="InterPro"/>
</dbReference>
<dbReference type="InterPro" id="IPR036225">
    <property type="entry name" value="SRP/SRP_N"/>
</dbReference>
<dbReference type="SUPFAM" id="SSF47954">
    <property type="entry name" value="Cyclin-like"/>
    <property type="match status" value="1"/>
</dbReference>
<accession>A0AAD5YGA4</accession>
<reference evidence="10" key="1">
    <citation type="submission" date="2022-07" db="EMBL/GenBank/DDBJ databases">
        <title>Genome Sequence of Physisporinus lineatus.</title>
        <authorList>
            <person name="Buettner E."/>
        </authorList>
    </citation>
    <scope>NUCLEOTIDE SEQUENCE</scope>
    <source>
        <strain evidence="10">VT162</strain>
    </source>
</reference>
<feature type="compositionally biased region" description="Basic residues" evidence="8">
    <location>
        <begin position="459"/>
        <end position="469"/>
    </location>
</feature>
<keyword evidence="5" id="KW-0342">GTP-binding</keyword>
<dbReference type="AlphaFoldDB" id="A0AAD5YGA4"/>
<dbReference type="SUPFAM" id="SSF64356">
    <property type="entry name" value="SNARE-like"/>
    <property type="match status" value="1"/>
</dbReference>
<keyword evidence="7" id="KW-0675">Receptor</keyword>
<dbReference type="SMART" id="SM00962">
    <property type="entry name" value="SRP54"/>
    <property type="match status" value="1"/>
</dbReference>
<dbReference type="FunFam" id="1.20.120.140:FF:000009">
    <property type="entry name" value="Signal sequence receptor alpha subunit"/>
    <property type="match status" value="1"/>
</dbReference>
<evidence type="ECO:0000256" key="7">
    <source>
        <dbReference type="ARBA" id="ARBA00023170"/>
    </source>
</evidence>
<dbReference type="InterPro" id="IPR003593">
    <property type="entry name" value="AAA+_ATPase"/>
</dbReference>
<dbReference type="Proteomes" id="UP001212997">
    <property type="component" value="Unassembled WGS sequence"/>
</dbReference>
<feature type="compositionally biased region" description="Polar residues" evidence="8">
    <location>
        <begin position="395"/>
        <end position="406"/>
    </location>
</feature>
<dbReference type="Pfam" id="PF00448">
    <property type="entry name" value="SRP54"/>
    <property type="match status" value="1"/>
</dbReference>
<dbReference type="FunFam" id="3.40.50.300:FF:000188">
    <property type="entry name" value="signal recognition particle receptor subunit alpha"/>
    <property type="match status" value="1"/>
</dbReference>
<dbReference type="CDD" id="cd17876">
    <property type="entry name" value="SRalpha_C"/>
    <property type="match status" value="1"/>
</dbReference>
<evidence type="ECO:0000313" key="11">
    <source>
        <dbReference type="Proteomes" id="UP001212997"/>
    </source>
</evidence>
<keyword evidence="6" id="KW-0472">Membrane</keyword>
<dbReference type="Gene3D" id="1.20.120.140">
    <property type="entry name" value="Signal recognition particle SRP54, nucleotide-binding domain"/>
    <property type="match status" value="1"/>
</dbReference>
<dbReference type="InterPro" id="IPR011012">
    <property type="entry name" value="Longin-like_dom_sf"/>
</dbReference>
<dbReference type="GO" id="GO:0005525">
    <property type="term" value="F:GTP binding"/>
    <property type="evidence" value="ECO:0007669"/>
    <property type="project" value="UniProtKB-KW"/>
</dbReference>
<evidence type="ECO:0000256" key="4">
    <source>
        <dbReference type="ARBA" id="ARBA00022824"/>
    </source>
</evidence>
<feature type="compositionally biased region" description="Basic residues" evidence="8">
    <location>
        <begin position="424"/>
        <end position="438"/>
    </location>
</feature>
<dbReference type="Gene3D" id="1.10.472.10">
    <property type="entry name" value="Cyclin-like"/>
    <property type="match status" value="1"/>
</dbReference>
<evidence type="ECO:0000256" key="6">
    <source>
        <dbReference type="ARBA" id="ARBA00023136"/>
    </source>
</evidence>
<dbReference type="EMBL" id="JANAWD010000382">
    <property type="protein sequence ID" value="KAJ3480325.1"/>
    <property type="molecule type" value="Genomic_DNA"/>
</dbReference>
<evidence type="ECO:0000256" key="1">
    <source>
        <dbReference type="ARBA" id="ARBA00004397"/>
    </source>
</evidence>
<gene>
    <name evidence="10" type="ORF">NLI96_g8434</name>
</gene>
<dbReference type="InterPro" id="IPR042101">
    <property type="entry name" value="SRP54_N_sf"/>
</dbReference>
<dbReference type="InterPro" id="IPR007222">
    <property type="entry name" value="Sig_recog_particle_rcpt_asu_N"/>
</dbReference>
<protein>
    <recommendedName>
        <fullName evidence="9">SRP54-type proteins GTP-binding domain-containing protein</fullName>
    </recommendedName>
</protein>
<sequence length="902" mass="98542">MSTALYPLASIAQIEKTPSREDGIPTTLEEDLRAFGCKLIHQAGILLKQKQVAVATAQILFQRFWFVTSMKQFGIGDIGIGALYLASKLEECPLRMRDLINVYDLLLQRTEHTRNRHSQSSSHRETSDFKYVPMSYFGSTFYDLKDALVVAEMQILKRLGFQVHVVLPYGTLVNYLRVLGLIGRSDVCTRAWGYLNDADTSHDATSRDPFAINTTQLLVGVIRRGMGGCVECGVVLWSRSFTPAASQTASSSASPVNSLIREALIEGRTADNKYEKDGYAVKWTFVNDLELIFVVAYQRILQLSYVDDLLAALRTLFVKMFEPFLAAFVASLHAVSSAKIATFGPVEQWNFASAFKDWDNVFDKLLHGLESKAAQDRKSRVKYHQYTPTEPSPPSDDQSTVPSQSADVPMDEEQIARNVQALKNRLRSRGGRSGRRGLGRVEAGGRDSHPGSDSDTTPSKRKAKAKTQRKWGDEAPTESDMASLDFSSDKPGSESELANSLDITALVDKTSMGTRTQDGLYEVKDWEFSTRSDGTDDVISQALKSSQATASAAASSSLGTLGSLFARLTGSKVLTEADLKPVLEGMKQHLMKKNVAKEIAEKVCEGVGESLVGKKVGGFQTTNAAFRLALSNSLTRILTPKTSTDLLLSIRNKLSSPLPSTQQRLPYSITFVGVNGVGKSTNLSKVCFWLIQNGLRVLIAACDTFRSGAVEQLRVHVRNLSMLGVNGATDSKGRVELYEKGYGKDAAGIAKEAIAFGNHLSLCLLQTSARDNDFDVVLIDTAGRMQDNEPLMRALAKLVATNNPDKIIFVGEALVGNEAVDQLTKFDRALRDFSASSGGAGKERGIDGMLVTKWDTVDDKVGAALSMTYVTGQPIIFVGCGQTYTDLRQLRVANVVQAILSD</sequence>
<comment type="caution">
    <text evidence="10">The sequence shown here is derived from an EMBL/GenBank/DDBJ whole genome shotgun (WGS) entry which is preliminary data.</text>
</comment>
<dbReference type="CDD" id="cd14826">
    <property type="entry name" value="SR_alpha_SRX"/>
    <property type="match status" value="1"/>
</dbReference>
<dbReference type="InterPro" id="IPR036915">
    <property type="entry name" value="Cyclin-like_sf"/>
</dbReference>
<feature type="compositionally biased region" description="Basic and acidic residues" evidence="8">
    <location>
        <begin position="443"/>
        <end position="452"/>
    </location>
</feature>
<dbReference type="InterPro" id="IPR027417">
    <property type="entry name" value="P-loop_NTPase"/>
</dbReference>
<feature type="region of interest" description="Disordered" evidence="8">
    <location>
        <begin position="376"/>
        <end position="409"/>
    </location>
</feature>
<feature type="domain" description="SRP54-type proteins GTP-binding" evidence="9">
    <location>
        <begin position="874"/>
        <end position="887"/>
    </location>
</feature>
<dbReference type="PANTHER" id="PTHR43134">
    <property type="entry name" value="SIGNAL RECOGNITION PARTICLE RECEPTOR SUBUNIT ALPHA"/>
    <property type="match status" value="1"/>
</dbReference>
<evidence type="ECO:0000256" key="5">
    <source>
        <dbReference type="ARBA" id="ARBA00023134"/>
    </source>
</evidence>
<comment type="similarity">
    <text evidence="2">Belongs to the GTP-binding SRP family.</text>
</comment>
<organism evidence="10 11">
    <name type="scientific">Meripilus lineatus</name>
    <dbReference type="NCBI Taxonomy" id="2056292"/>
    <lineage>
        <taxon>Eukaryota</taxon>
        <taxon>Fungi</taxon>
        <taxon>Dikarya</taxon>
        <taxon>Basidiomycota</taxon>
        <taxon>Agaricomycotina</taxon>
        <taxon>Agaricomycetes</taxon>
        <taxon>Polyporales</taxon>
        <taxon>Meripilaceae</taxon>
        <taxon>Meripilus</taxon>
    </lineage>
</organism>
<dbReference type="SUPFAM" id="SSF52540">
    <property type="entry name" value="P-loop containing nucleoside triphosphate hydrolases"/>
    <property type="match status" value="1"/>
</dbReference>
<dbReference type="PROSITE" id="PS00300">
    <property type="entry name" value="SRP54"/>
    <property type="match status" value="1"/>
</dbReference>
<evidence type="ECO:0000256" key="3">
    <source>
        <dbReference type="ARBA" id="ARBA00022741"/>
    </source>
</evidence>
<dbReference type="Gene3D" id="3.40.50.300">
    <property type="entry name" value="P-loop containing nucleotide triphosphate hydrolases"/>
    <property type="match status" value="1"/>
</dbReference>
<dbReference type="GO" id="GO:0005785">
    <property type="term" value="C:signal recognition particle receptor complex"/>
    <property type="evidence" value="ECO:0007669"/>
    <property type="project" value="InterPro"/>
</dbReference>
<dbReference type="SMART" id="SM00382">
    <property type="entry name" value="AAA"/>
    <property type="match status" value="1"/>
</dbReference>
<dbReference type="GO" id="GO:0006614">
    <property type="term" value="P:SRP-dependent cotranslational protein targeting to membrane"/>
    <property type="evidence" value="ECO:0007669"/>
    <property type="project" value="InterPro"/>
</dbReference>
<dbReference type="GO" id="GO:0003924">
    <property type="term" value="F:GTPase activity"/>
    <property type="evidence" value="ECO:0007669"/>
    <property type="project" value="InterPro"/>
</dbReference>
<dbReference type="SMART" id="SM00963">
    <property type="entry name" value="SRP54_N"/>
    <property type="match status" value="1"/>
</dbReference>
<dbReference type="Pfam" id="PF00134">
    <property type="entry name" value="Cyclin_N"/>
    <property type="match status" value="1"/>
</dbReference>
<evidence type="ECO:0000259" key="9">
    <source>
        <dbReference type="PROSITE" id="PS00300"/>
    </source>
</evidence>
<keyword evidence="3" id="KW-0547">Nucleotide-binding</keyword>
<dbReference type="GO" id="GO:0005047">
    <property type="term" value="F:signal recognition particle binding"/>
    <property type="evidence" value="ECO:0007669"/>
    <property type="project" value="InterPro"/>
</dbReference>
<dbReference type="Pfam" id="PF02881">
    <property type="entry name" value="SRP54_N"/>
    <property type="match status" value="1"/>
</dbReference>
<dbReference type="InterPro" id="IPR006671">
    <property type="entry name" value="Cyclin_N"/>
</dbReference>
<evidence type="ECO:0000256" key="8">
    <source>
        <dbReference type="SAM" id="MobiDB-lite"/>
    </source>
</evidence>
<dbReference type="InterPro" id="IPR000897">
    <property type="entry name" value="SRP54_GTPase_dom"/>
</dbReference>
<keyword evidence="4" id="KW-0256">Endoplasmic reticulum</keyword>
<keyword evidence="11" id="KW-1185">Reference proteome</keyword>
<dbReference type="Gene3D" id="3.30.450.60">
    <property type="match status" value="1"/>
</dbReference>
<comment type="subcellular location">
    <subcellularLocation>
        <location evidence="1">Endoplasmic reticulum membrane</location>
        <topology evidence="1">Peripheral membrane protein</topology>
        <orientation evidence="1">Cytoplasmic side</orientation>
    </subcellularLocation>
</comment>